<dbReference type="AlphaFoldDB" id="A0A3M7T170"/>
<protein>
    <submittedName>
        <fullName evidence="1">Uncharacterized protein</fullName>
    </submittedName>
</protein>
<dbReference type="Proteomes" id="UP000276133">
    <property type="component" value="Unassembled WGS sequence"/>
</dbReference>
<dbReference type="EMBL" id="REGN01000473">
    <property type="protein sequence ID" value="RNA41705.1"/>
    <property type="molecule type" value="Genomic_DNA"/>
</dbReference>
<comment type="caution">
    <text evidence="1">The sequence shown here is derived from an EMBL/GenBank/DDBJ whole genome shotgun (WGS) entry which is preliminary data.</text>
</comment>
<reference evidence="1 2" key="1">
    <citation type="journal article" date="2018" name="Sci. Rep.">
        <title>Genomic signatures of local adaptation to the degree of environmental predictability in rotifers.</title>
        <authorList>
            <person name="Franch-Gras L."/>
            <person name="Hahn C."/>
            <person name="Garcia-Roger E.M."/>
            <person name="Carmona M.J."/>
            <person name="Serra M."/>
            <person name="Gomez A."/>
        </authorList>
    </citation>
    <scope>NUCLEOTIDE SEQUENCE [LARGE SCALE GENOMIC DNA]</scope>
    <source>
        <strain evidence="1">HYR1</strain>
    </source>
</reference>
<name>A0A3M7T170_BRAPC</name>
<evidence type="ECO:0000313" key="1">
    <source>
        <dbReference type="EMBL" id="RNA41705.1"/>
    </source>
</evidence>
<gene>
    <name evidence="1" type="ORF">BpHYR1_010983</name>
</gene>
<organism evidence="1 2">
    <name type="scientific">Brachionus plicatilis</name>
    <name type="common">Marine rotifer</name>
    <name type="synonym">Brachionus muelleri</name>
    <dbReference type="NCBI Taxonomy" id="10195"/>
    <lineage>
        <taxon>Eukaryota</taxon>
        <taxon>Metazoa</taxon>
        <taxon>Spiralia</taxon>
        <taxon>Gnathifera</taxon>
        <taxon>Rotifera</taxon>
        <taxon>Eurotatoria</taxon>
        <taxon>Monogononta</taxon>
        <taxon>Pseudotrocha</taxon>
        <taxon>Ploima</taxon>
        <taxon>Brachionidae</taxon>
        <taxon>Brachionus</taxon>
    </lineage>
</organism>
<evidence type="ECO:0000313" key="2">
    <source>
        <dbReference type="Proteomes" id="UP000276133"/>
    </source>
</evidence>
<proteinExistence type="predicted"/>
<sequence length="61" mass="6972">MTGICRIAVVVGLGLYLNDQMKYFLINIRLICNKSCQLEIIRKLPSQFLHPSSTLEDDAKF</sequence>
<keyword evidence="2" id="KW-1185">Reference proteome</keyword>
<accession>A0A3M7T170</accession>